<sequence>MEGEQGKERDFWRGSKRQIVSIPYALLGHQPLEEVKRPPVLREFKPPSVASRKSGRPLRLFFFAIEKTFDPFSDLQTRRHPSFLSPIDTFQDVELPPGQAKHPLPARAPAAGPARTSGQPDDGKPLLRPPRRCPRLPRLEPSASARIWTHVVLRTGPALEKFVNCARTSRAKLAAIVRVLKLRCREWERDWSKFAPVIPQLGLRALVALNWIDLKGRAAGAPVSTIAAFLSSCPGGARYHGPGSPCPNAKKCDGNEGEDVILVSTHGFDLDAIRWAIEKLKRMRIGGFIQWTEMALCNLLLRSVRCSLVKLSLLNLHWPHVTFPGIDAASLRNLEDLELVLHDPNPFFRTALIEAHPPLRYLVLCTLCGTLIEPLSLLNACPSISSLELISRSAITNVALALLEQHPPLEFLAIHYFGLSPRQALPEGTFPSEALQRSLRVCGSNLKTLDLCYSVLIDDALIACIA</sequence>
<evidence type="ECO:0000313" key="3">
    <source>
        <dbReference type="Proteomes" id="UP000269721"/>
    </source>
</evidence>
<feature type="region of interest" description="Disordered" evidence="1">
    <location>
        <begin position="94"/>
        <end position="134"/>
    </location>
</feature>
<dbReference type="SUPFAM" id="SSF52047">
    <property type="entry name" value="RNI-like"/>
    <property type="match status" value="1"/>
</dbReference>
<organism evidence="2 3">
    <name type="scientific">Blyttiomyces helicus</name>
    <dbReference type="NCBI Taxonomy" id="388810"/>
    <lineage>
        <taxon>Eukaryota</taxon>
        <taxon>Fungi</taxon>
        <taxon>Fungi incertae sedis</taxon>
        <taxon>Chytridiomycota</taxon>
        <taxon>Chytridiomycota incertae sedis</taxon>
        <taxon>Chytridiomycetes</taxon>
        <taxon>Chytridiomycetes incertae sedis</taxon>
        <taxon>Blyttiomyces</taxon>
    </lineage>
</organism>
<proteinExistence type="predicted"/>
<name>A0A4P9WA19_9FUNG</name>
<accession>A0A4P9WA19</accession>
<dbReference type="AlphaFoldDB" id="A0A4P9WA19"/>
<keyword evidence="3" id="KW-1185">Reference proteome</keyword>
<evidence type="ECO:0000256" key="1">
    <source>
        <dbReference type="SAM" id="MobiDB-lite"/>
    </source>
</evidence>
<gene>
    <name evidence="2" type="ORF">BDK51DRAFT_51695</name>
</gene>
<dbReference type="Proteomes" id="UP000269721">
    <property type="component" value="Unassembled WGS sequence"/>
</dbReference>
<feature type="compositionally biased region" description="Low complexity" evidence="1">
    <location>
        <begin position="103"/>
        <end position="115"/>
    </location>
</feature>
<dbReference type="Gene3D" id="3.80.10.10">
    <property type="entry name" value="Ribonuclease Inhibitor"/>
    <property type="match status" value="1"/>
</dbReference>
<reference evidence="3" key="1">
    <citation type="journal article" date="2018" name="Nat. Microbiol.">
        <title>Leveraging single-cell genomics to expand the fungal tree of life.</title>
        <authorList>
            <person name="Ahrendt S.R."/>
            <person name="Quandt C.A."/>
            <person name="Ciobanu D."/>
            <person name="Clum A."/>
            <person name="Salamov A."/>
            <person name="Andreopoulos B."/>
            <person name="Cheng J.F."/>
            <person name="Woyke T."/>
            <person name="Pelin A."/>
            <person name="Henrissat B."/>
            <person name="Reynolds N.K."/>
            <person name="Benny G.L."/>
            <person name="Smith M.E."/>
            <person name="James T.Y."/>
            <person name="Grigoriev I.V."/>
        </authorList>
    </citation>
    <scope>NUCLEOTIDE SEQUENCE [LARGE SCALE GENOMIC DNA]</scope>
</reference>
<evidence type="ECO:0000313" key="2">
    <source>
        <dbReference type="EMBL" id="RKO87998.1"/>
    </source>
</evidence>
<dbReference type="InterPro" id="IPR032675">
    <property type="entry name" value="LRR_dom_sf"/>
</dbReference>
<dbReference type="EMBL" id="KZ997010">
    <property type="protein sequence ID" value="RKO87998.1"/>
    <property type="molecule type" value="Genomic_DNA"/>
</dbReference>
<protein>
    <submittedName>
        <fullName evidence="2">Uncharacterized protein</fullName>
    </submittedName>
</protein>